<feature type="compositionally biased region" description="Polar residues" evidence="1">
    <location>
        <begin position="178"/>
        <end position="188"/>
    </location>
</feature>
<evidence type="ECO:0000256" key="1">
    <source>
        <dbReference type="SAM" id="MobiDB-lite"/>
    </source>
</evidence>
<feature type="transmembrane region" description="Helical" evidence="2">
    <location>
        <begin position="147"/>
        <end position="169"/>
    </location>
</feature>
<dbReference type="EMBL" id="CACVAS010000047">
    <property type="protein sequence ID" value="CAA6806831.1"/>
    <property type="molecule type" value="Genomic_DNA"/>
</dbReference>
<reference evidence="3" key="1">
    <citation type="submission" date="2020-01" db="EMBL/GenBank/DDBJ databases">
        <authorList>
            <person name="Meier V. D."/>
            <person name="Meier V D."/>
        </authorList>
    </citation>
    <scope>NUCLEOTIDE SEQUENCE</scope>
    <source>
        <strain evidence="3">HLG_WM_MAG_01</strain>
    </source>
</reference>
<accession>A0A6S6SW67</accession>
<evidence type="ECO:0000256" key="2">
    <source>
        <dbReference type="SAM" id="Phobius"/>
    </source>
</evidence>
<sequence>MHEVLDDLAQSYNLEISDIVYIYKSLKDVPLENGNEFMDIDFLVTNATLLSDLSQKFNQKTHEIVTLSKNIEKSSLGEYILENTFEDEALEEKESIEEEDLDDEVSLKELFQEGSDDVVVAKAKVKRKTTPKKKKEKFTANKEKKKITFFHMMIVGLSLFFIFIVYNVISVYNNMDENSTKVTNTSPQEKPVISGGIKYEKPGGSAYDESIKDTISLASKERWKVETQPEKIIPTSSRTEEPIEYIQSSITPQVIDTPPVTEKPSVPEDAGIEMFQEEKHSVSAVCDSNNDKKEYIYFVKNDNSYTPIFEDPSWDEKGIILNSRIIVKSVDEIQGFAEVYDGKYLPTELFTACTPIER</sequence>
<dbReference type="AlphaFoldDB" id="A0A6S6SW67"/>
<organism evidence="3">
    <name type="scientific">uncultured Sulfurovum sp</name>
    <dbReference type="NCBI Taxonomy" id="269237"/>
    <lineage>
        <taxon>Bacteria</taxon>
        <taxon>Pseudomonadati</taxon>
        <taxon>Campylobacterota</taxon>
        <taxon>Epsilonproteobacteria</taxon>
        <taxon>Campylobacterales</taxon>
        <taxon>Sulfurovaceae</taxon>
        <taxon>Sulfurovum</taxon>
        <taxon>environmental samples</taxon>
    </lineage>
</organism>
<keyword evidence="2" id="KW-1133">Transmembrane helix</keyword>
<proteinExistence type="predicted"/>
<keyword evidence="2" id="KW-0812">Transmembrane</keyword>
<gene>
    <name evidence="3" type="ORF">HELGO_WM3232</name>
</gene>
<name>A0A6S6SW67_9BACT</name>
<evidence type="ECO:0000313" key="3">
    <source>
        <dbReference type="EMBL" id="CAA6806831.1"/>
    </source>
</evidence>
<protein>
    <submittedName>
        <fullName evidence="3">Uncharacterized protein</fullName>
    </submittedName>
</protein>
<feature type="region of interest" description="Disordered" evidence="1">
    <location>
        <begin position="178"/>
        <end position="198"/>
    </location>
</feature>
<keyword evidence="2" id="KW-0472">Membrane</keyword>